<dbReference type="InterPro" id="IPR005624">
    <property type="entry name" value="PduO/GlcC-like"/>
</dbReference>
<comment type="caution">
    <text evidence="1">The sequence shown here is derived from an EMBL/GenBank/DDBJ whole genome shotgun (WGS) entry which is preliminary data.</text>
</comment>
<evidence type="ECO:0000313" key="2">
    <source>
        <dbReference type="Proteomes" id="UP000586119"/>
    </source>
</evidence>
<sequence>MQTKAVLAQADVNHVLDAAQKEAEREGWAITVAVADDGGHLLALRRLDGAAPFTADVATQKARSAAMGRKETQVFEEMINGGRTAFVSAPLQGLLSGGVPIIVDGNVVGAVGISGVKPDQDVQVAKAAVSVIPG</sequence>
<evidence type="ECO:0000313" key="1">
    <source>
        <dbReference type="EMBL" id="NYS59959.1"/>
    </source>
</evidence>
<proteinExistence type="predicted"/>
<name>A0A7Z0LJG2_9GAMM</name>
<dbReference type="RefSeq" id="WP_179929291.1">
    <property type="nucleotide sequence ID" value="NZ_JACCDF010000002.1"/>
</dbReference>
<reference evidence="1 2" key="1">
    <citation type="journal article" date="2015" name="Int. J. Syst. Evol. Microbiol.">
        <title>Halomonas salicampi sp. nov., a halotolerant and alkalitolerant bacterium isolated from a saltern soil.</title>
        <authorList>
            <person name="Lee J.C."/>
            <person name="Kim Y.S."/>
            <person name="Yun B.S."/>
            <person name="Whang K.S."/>
        </authorList>
    </citation>
    <scope>NUCLEOTIDE SEQUENCE [LARGE SCALE GENOMIC DNA]</scope>
    <source>
        <strain evidence="1 2">BH103</strain>
    </source>
</reference>
<dbReference type="Pfam" id="PF03928">
    <property type="entry name" value="HbpS-like"/>
    <property type="match status" value="1"/>
</dbReference>
<dbReference type="AlphaFoldDB" id="A0A7Z0LJG2"/>
<dbReference type="InterPro" id="IPR052517">
    <property type="entry name" value="GlcG_carb_metab_protein"/>
</dbReference>
<keyword evidence="2" id="KW-1185">Reference proteome</keyword>
<dbReference type="Proteomes" id="UP000586119">
    <property type="component" value="Unassembled WGS sequence"/>
</dbReference>
<dbReference type="InterPro" id="IPR038084">
    <property type="entry name" value="PduO/GlcC-like_sf"/>
</dbReference>
<dbReference type="PANTHER" id="PTHR34309:SF1">
    <property type="entry name" value="PROTEIN GLCG"/>
    <property type="match status" value="1"/>
</dbReference>
<accession>A0A7Z0LJG2</accession>
<gene>
    <name evidence="1" type="ORF">HZS81_04190</name>
</gene>
<dbReference type="EMBL" id="JACCDF010000002">
    <property type="protein sequence ID" value="NYS59959.1"/>
    <property type="molecule type" value="Genomic_DNA"/>
</dbReference>
<dbReference type="SUPFAM" id="SSF143744">
    <property type="entry name" value="GlcG-like"/>
    <property type="match status" value="1"/>
</dbReference>
<dbReference type="Gene3D" id="3.30.450.150">
    <property type="entry name" value="Haem-degrading domain"/>
    <property type="match status" value="1"/>
</dbReference>
<protein>
    <submittedName>
        <fullName evidence="1">Heme-binding protein</fullName>
    </submittedName>
</protein>
<dbReference type="PANTHER" id="PTHR34309">
    <property type="entry name" value="SLR1406 PROTEIN"/>
    <property type="match status" value="1"/>
</dbReference>
<organism evidence="1 2">
    <name type="scientific">Vreelandella salicampi</name>
    <dbReference type="NCBI Taxonomy" id="1449798"/>
    <lineage>
        <taxon>Bacteria</taxon>
        <taxon>Pseudomonadati</taxon>
        <taxon>Pseudomonadota</taxon>
        <taxon>Gammaproteobacteria</taxon>
        <taxon>Oceanospirillales</taxon>
        <taxon>Halomonadaceae</taxon>
        <taxon>Vreelandella</taxon>
    </lineage>
</organism>